<proteinExistence type="predicted"/>
<evidence type="ECO:0000313" key="2">
    <source>
        <dbReference type="EMBL" id="MBL3658031.1"/>
    </source>
</evidence>
<keyword evidence="3" id="KW-1185">Reference proteome</keyword>
<dbReference type="Pfam" id="PF00583">
    <property type="entry name" value="Acetyltransf_1"/>
    <property type="match status" value="1"/>
</dbReference>
<gene>
    <name evidence="2" type="ORF">JL102_17905</name>
</gene>
<comment type="caution">
    <text evidence="2">The sequence shown here is derived from an EMBL/GenBank/DDBJ whole genome shotgun (WGS) entry which is preliminary data.</text>
</comment>
<dbReference type="InterPro" id="IPR000182">
    <property type="entry name" value="GNAT_dom"/>
</dbReference>
<accession>A0A937K1Z9</accession>
<sequence length="186" mass="21388">MTTITTKLADNDEDLLGILDLQRENHLANVSSETKSTEGFVTVKHTLSILRQMNEKASQVIAIDNNKVIGYALVMVKEFKYLLPVLTPMFEAFEDITYKNKKLSDCNYYVMGQVCVAKSHRGMGVFQSLYNKQKKSYSHKYDICLTEVSSSNPRSIRAHEKVGFKTIHTFKDITDEWHIIGWDWNL</sequence>
<name>A0A937K1Z9_9BACT</name>
<dbReference type="AlphaFoldDB" id="A0A937K1Z9"/>
<protein>
    <submittedName>
        <fullName evidence="2">GNAT family N-acetyltransferase</fullName>
    </submittedName>
</protein>
<dbReference type="EMBL" id="JAESIY010000010">
    <property type="protein sequence ID" value="MBL3658031.1"/>
    <property type="molecule type" value="Genomic_DNA"/>
</dbReference>
<organism evidence="2 3">
    <name type="scientific">Fulvivirga sediminis</name>
    <dbReference type="NCBI Taxonomy" id="2803949"/>
    <lineage>
        <taxon>Bacteria</taxon>
        <taxon>Pseudomonadati</taxon>
        <taxon>Bacteroidota</taxon>
        <taxon>Cytophagia</taxon>
        <taxon>Cytophagales</taxon>
        <taxon>Fulvivirgaceae</taxon>
        <taxon>Fulvivirga</taxon>
    </lineage>
</organism>
<dbReference type="InterPro" id="IPR016181">
    <property type="entry name" value="Acyl_CoA_acyltransferase"/>
</dbReference>
<dbReference type="Gene3D" id="3.40.630.30">
    <property type="match status" value="1"/>
</dbReference>
<dbReference type="RefSeq" id="WP_202245823.1">
    <property type="nucleotide sequence ID" value="NZ_JAESIY010000010.1"/>
</dbReference>
<dbReference type="GO" id="GO:0016747">
    <property type="term" value="F:acyltransferase activity, transferring groups other than amino-acyl groups"/>
    <property type="evidence" value="ECO:0007669"/>
    <property type="project" value="InterPro"/>
</dbReference>
<dbReference type="PROSITE" id="PS51186">
    <property type="entry name" value="GNAT"/>
    <property type="match status" value="1"/>
</dbReference>
<dbReference type="Proteomes" id="UP000659388">
    <property type="component" value="Unassembled WGS sequence"/>
</dbReference>
<reference evidence="2" key="1">
    <citation type="submission" date="2021-01" db="EMBL/GenBank/DDBJ databases">
        <title>Fulvivirga kasyanovii gen. nov., sp nov., a novel member of the phylum Bacteroidetes isolated from seawater in a mussel farm.</title>
        <authorList>
            <person name="Zhao L.-H."/>
            <person name="Wang Z.-J."/>
        </authorList>
    </citation>
    <scope>NUCLEOTIDE SEQUENCE</scope>
    <source>
        <strain evidence="2">2943</strain>
    </source>
</reference>
<evidence type="ECO:0000259" key="1">
    <source>
        <dbReference type="PROSITE" id="PS51186"/>
    </source>
</evidence>
<feature type="domain" description="N-acetyltransferase" evidence="1">
    <location>
        <begin position="4"/>
        <end position="186"/>
    </location>
</feature>
<evidence type="ECO:0000313" key="3">
    <source>
        <dbReference type="Proteomes" id="UP000659388"/>
    </source>
</evidence>
<dbReference type="SUPFAM" id="SSF55729">
    <property type="entry name" value="Acyl-CoA N-acyltransferases (Nat)"/>
    <property type="match status" value="1"/>
</dbReference>